<dbReference type="Proteomes" id="UP000548423">
    <property type="component" value="Unassembled WGS sequence"/>
</dbReference>
<dbReference type="EMBL" id="JACCBX010000008">
    <property type="protein sequence ID" value="NYE07047.1"/>
    <property type="molecule type" value="Genomic_DNA"/>
</dbReference>
<dbReference type="AlphaFoldDB" id="A0A852THJ9"/>
<reference evidence="2" key="1">
    <citation type="submission" date="2020-07" db="EMBL/GenBank/DDBJ databases">
        <authorList>
            <person name="Partida-Martinez L."/>
            <person name="Huntemann M."/>
            <person name="Clum A."/>
            <person name="Wang J."/>
            <person name="Palaniappan K."/>
            <person name="Ritter S."/>
            <person name="Chen I.-M."/>
            <person name="Stamatis D."/>
            <person name="Reddy T."/>
            <person name="O'Malley R."/>
            <person name="Daum C."/>
            <person name="Shapiro N."/>
            <person name="Ivanova N."/>
            <person name="Kyrpides N."/>
            <person name="Woyke T."/>
        </authorList>
    </citation>
    <scope>NUCLEOTIDE SEQUENCE [LARGE SCALE GENOMIC DNA]</scope>
    <source>
        <strain evidence="2">AT2.8</strain>
    </source>
</reference>
<name>A0A852THJ9_9BACI</name>
<evidence type="ECO:0000313" key="1">
    <source>
        <dbReference type="EMBL" id="NYE07047.1"/>
    </source>
</evidence>
<evidence type="ECO:0000313" key="2">
    <source>
        <dbReference type="Proteomes" id="UP000548423"/>
    </source>
</evidence>
<sequence>MANATRRRQSSSIKKDPEIEALLNIQNEMIHLQKSLQMNNSKRELDLIKQVHN</sequence>
<accession>A0A852THJ9</accession>
<gene>
    <name evidence="1" type="ORF">F4694_003832</name>
</gene>
<organism evidence="1 2">
    <name type="scientific">Neobacillus niacini</name>
    <dbReference type="NCBI Taxonomy" id="86668"/>
    <lineage>
        <taxon>Bacteria</taxon>
        <taxon>Bacillati</taxon>
        <taxon>Bacillota</taxon>
        <taxon>Bacilli</taxon>
        <taxon>Bacillales</taxon>
        <taxon>Bacillaceae</taxon>
        <taxon>Neobacillus</taxon>
    </lineage>
</organism>
<protein>
    <submittedName>
        <fullName evidence="1">Uncharacterized protein</fullName>
    </submittedName>
</protein>
<proteinExistence type="predicted"/>
<reference evidence="2" key="2">
    <citation type="submission" date="2020-08" db="EMBL/GenBank/DDBJ databases">
        <title>The Agave Microbiome: Exploring the role of microbial communities in plant adaptations to desert environments.</title>
        <authorList>
            <person name="Partida-Martinez L.P."/>
        </authorList>
    </citation>
    <scope>NUCLEOTIDE SEQUENCE [LARGE SCALE GENOMIC DNA]</scope>
    <source>
        <strain evidence="2">AT2.8</strain>
    </source>
</reference>
<comment type="caution">
    <text evidence="1">The sequence shown here is derived from an EMBL/GenBank/DDBJ whole genome shotgun (WGS) entry which is preliminary data.</text>
</comment>